<dbReference type="EMBL" id="JAVDXQ010000010">
    <property type="protein sequence ID" value="MDR7299749.1"/>
    <property type="molecule type" value="Genomic_DNA"/>
</dbReference>
<protein>
    <recommendedName>
        <fullName evidence="2">Ice-binding protein C-terminal domain-containing protein</fullName>
    </recommendedName>
</protein>
<feature type="domain" description="Ice-binding protein C-terminal" evidence="2">
    <location>
        <begin position="291"/>
        <end position="314"/>
    </location>
</feature>
<feature type="signal peptide" evidence="1">
    <location>
        <begin position="1"/>
        <end position="28"/>
    </location>
</feature>
<gene>
    <name evidence="3" type="ORF">J2X16_005119</name>
</gene>
<feature type="chain" id="PRO_5047139955" description="Ice-binding protein C-terminal domain-containing protein" evidence="1">
    <location>
        <begin position="29"/>
        <end position="320"/>
    </location>
</feature>
<proteinExistence type="predicted"/>
<organism evidence="3 4">
    <name type="scientific">Pelomonas aquatica</name>
    <dbReference type="NCBI Taxonomy" id="431058"/>
    <lineage>
        <taxon>Bacteria</taxon>
        <taxon>Pseudomonadati</taxon>
        <taxon>Pseudomonadota</taxon>
        <taxon>Betaproteobacteria</taxon>
        <taxon>Burkholderiales</taxon>
        <taxon>Sphaerotilaceae</taxon>
        <taxon>Roseateles</taxon>
    </lineage>
</organism>
<evidence type="ECO:0000313" key="3">
    <source>
        <dbReference type="EMBL" id="MDR7299749.1"/>
    </source>
</evidence>
<dbReference type="Proteomes" id="UP001180536">
    <property type="component" value="Unassembled WGS sequence"/>
</dbReference>
<dbReference type="InterPro" id="IPR013424">
    <property type="entry name" value="Ice-binding_C"/>
</dbReference>
<accession>A0ABU1ZGJ4</accession>
<name>A0ABU1ZGJ4_9BURK</name>
<dbReference type="NCBIfam" id="TIGR02595">
    <property type="entry name" value="PEP_CTERM"/>
    <property type="match status" value="1"/>
</dbReference>
<evidence type="ECO:0000256" key="1">
    <source>
        <dbReference type="SAM" id="SignalP"/>
    </source>
</evidence>
<dbReference type="RefSeq" id="WP_310349638.1">
    <property type="nucleotide sequence ID" value="NZ_JAVDXQ010000010.1"/>
</dbReference>
<reference evidence="3 4" key="1">
    <citation type="submission" date="2023-07" db="EMBL/GenBank/DDBJ databases">
        <title>Sorghum-associated microbial communities from plants grown in Nebraska, USA.</title>
        <authorList>
            <person name="Schachtman D."/>
        </authorList>
    </citation>
    <scope>NUCLEOTIDE SEQUENCE [LARGE SCALE GENOMIC DNA]</scope>
    <source>
        <strain evidence="3 4">BE310</strain>
    </source>
</reference>
<dbReference type="Pfam" id="PF07589">
    <property type="entry name" value="PEP-CTERM"/>
    <property type="match status" value="1"/>
</dbReference>
<keyword evidence="1" id="KW-0732">Signal</keyword>
<evidence type="ECO:0000259" key="2">
    <source>
        <dbReference type="Pfam" id="PF07589"/>
    </source>
</evidence>
<comment type="caution">
    <text evidence="3">The sequence shown here is derived from an EMBL/GenBank/DDBJ whole genome shotgun (WGS) entry which is preliminary data.</text>
</comment>
<keyword evidence="4" id="KW-1185">Reference proteome</keyword>
<evidence type="ECO:0000313" key="4">
    <source>
        <dbReference type="Proteomes" id="UP001180536"/>
    </source>
</evidence>
<sequence>MSPRSHTRSTPSTLVALALCCGASAAHAVVVVEAIGSGYVSGDNASTRLAMEVTQQASAGGRSASGARELRITSATDVFAGATISGSSYAAPGVLKAKIDGLAFVTPVAPNVPTISNGTPVAAGGFSGRFEDAVLLSSATLAAGTPVQFVYTVDLHATSNGAGHAGPQFSGYDSGSFYFHYFLRSSSGGAAIDTMYHYPNGLYQKVPGSSFRFPITVSGVIGEVVAFGAEISLGADDRAGWYGDGAGNLSWYGDVQETHLDASNTARFYLDAFTPGLDLLAESGHNYATTAVPEPGSWILLALGLGTLGGITRRQARPAP</sequence>